<protein>
    <submittedName>
        <fullName evidence="2">Uncharacterized protein</fullName>
    </submittedName>
</protein>
<gene>
    <name evidence="2" type="ORF">IAC50_07750</name>
</gene>
<organism evidence="2 3">
    <name type="scientific">Candidatus Allocopromorpha excrementigallinarum</name>
    <dbReference type="NCBI Taxonomy" id="2840742"/>
    <lineage>
        <taxon>Bacteria</taxon>
        <taxon>Bacillati</taxon>
        <taxon>Bacillota</taxon>
        <taxon>Clostridia</taxon>
        <taxon>Eubacteriales</taxon>
        <taxon>Eubacteriaceae</taxon>
        <taxon>Eubacteriaceae incertae sedis</taxon>
        <taxon>Candidatus Allocopromorpha</taxon>
    </lineage>
</organism>
<feature type="transmembrane region" description="Helical" evidence="1">
    <location>
        <begin position="12"/>
        <end position="34"/>
    </location>
</feature>
<reference evidence="2" key="1">
    <citation type="submission" date="2020-10" db="EMBL/GenBank/DDBJ databases">
        <authorList>
            <person name="Gilroy R."/>
        </authorList>
    </citation>
    <scope>NUCLEOTIDE SEQUENCE</scope>
    <source>
        <strain evidence="2">ChiHcec3-6078</strain>
    </source>
</reference>
<evidence type="ECO:0000313" key="2">
    <source>
        <dbReference type="EMBL" id="HIU26367.1"/>
    </source>
</evidence>
<feature type="transmembrane region" description="Helical" evidence="1">
    <location>
        <begin position="40"/>
        <end position="61"/>
    </location>
</feature>
<feature type="transmembrane region" description="Helical" evidence="1">
    <location>
        <begin position="267"/>
        <end position="288"/>
    </location>
</feature>
<keyword evidence="1" id="KW-0472">Membrane</keyword>
<keyword evidence="1" id="KW-1133">Transmembrane helix</keyword>
<proteinExistence type="predicted"/>
<dbReference type="EMBL" id="DVMP01000142">
    <property type="protein sequence ID" value="HIU26367.1"/>
    <property type="molecule type" value="Genomic_DNA"/>
</dbReference>
<keyword evidence="1" id="KW-0812">Transmembrane</keyword>
<evidence type="ECO:0000313" key="3">
    <source>
        <dbReference type="Proteomes" id="UP000824090"/>
    </source>
</evidence>
<feature type="transmembrane region" description="Helical" evidence="1">
    <location>
        <begin position="231"/>
        <end position="255"/>
    </location>
</feature>
<name>A0A9D1I244_9FIRM</name>
<feature type="transmembrane region" description="Helical" evidence="1">
    <location>
        <begin position="199"/>
        <end position="219"/>
    </location>
</feature>
<reference evidence="2" key="2">
    <citation type="journal article" date="2021" name="PeerJ">
        <title>Extensive microbial diversity within the chicken gut microbiome revealed by metagenomics and culture.</title>
        <authorList>
            <person name="Gilroy R."/>
            <person name="Ravi A."/>
            <person name="Getino M."/>
            <person name="Pursley I."/>
            <person name="Horton D.L."/>
            <person name="Alikhan N.F."/>
            <person name="Baker D."/>
            <person name="Gharbi K."/>
            <person name="Hall N."/>
            <person name="Watson M."/>
            <person name="Adriaenssens E.M."/>
            <person name="Foster-Nyarko E."/>
            <person name="Jarju S."/>
            <person name="Secka A."/>
            <person name="Antonio M."/>
            <person name="Oren A."/>
            <person name="Chaudhuri R.R."/>
            <person name="La Ragione R."/>
            <person name="Hildebrand F."/>
            <person name="Pallen M.J."/>
        </authorList>
    </citation>
    <scope>NUCLEOTIDE SEQUENCE</scope>
    <source>
        <strain evidence="2">ChiHcec3-6078</strain>
    </source>
</reference>
<feature type="transmembrane region" description="Helical" evidence="1">
    <location>
        <begin position="125"/>
        <end position="146"/>
    </location>
</feature>
<evidence type="ECO:0000256" key="1">
    <source>
        <dbReference type="SAM" id="Phobius"/>
    </source>
</evidence>
<dbReference type="AlphaFoldDB" id="A0A9D1I244"/>
<accession>A0A9D1I244</accession>
<dbReference type="Proteomes" id="UP000824090">
    <property type="component" value="Unassembled WGS sequence"/>
</dbReference>
<feature type="transmembrane region" description="Helical" evidence="1">
    <location>
        <begin position="100"/>
        <end position="119"/>
    </location>
</feature>
<feature type="transmembrane region" description="Helical" evidence="1">
    <location>
        <begin position="167"/>
        <end position="187"/>
    </location>
</feature>
<sequence length="304" mass="33476">MPRIKEALERIFCLPPLATIVIVVPSFGAVILVLERGIEGPAACAAYLLSAYALIITVTGIPKISRGISEAVRKSFLVNRLRDSSLGSKILGDVAFRMKLSLYQGLAVNMFYAGFKLVFGIIYQSIWFGTLSVYYILLALMRFLLLRHVNREDIGKNMVGELRRYRLCGIILLVMNQALAGVVILVVHRNSGFEYPGLLIYVMAMYTFYITITAIVNVIRFRRYGSPVMSAAKVINLTAAAVSVMSLETAMLAQFGGGDDPAFRRMMTGVTGAAVCFLVLAMAVFMIVQSTRQLKGVVDYGNQQ</sequence>
<comment type="caution">
    <text evidence="2">The sequence shown here is derived from an EMBL/GenBank/DDBJ whole genome shotgun (WGS) entry which is preliminary data.</text>
</comment>